<evidence type="ECO:0000313" key="11">
    <source>
        <dbReference type="EMBL" id="GHE03253.1"/>
    </source>
</evidence>
<keyword evidence="3" id="KW-1003">Cell membrane</keyword>
<sequence>MSGPDQQAPGAFPGAAVPLSARCARGAASVIRWWAVLGGLIVCGLAVMTAYSATMQLLFKTPFSASYELTKLFIGIAIFAFLPYCQLTGANVTVDIFTEALSARKKAWMSILSAVLAVAFSALLLRQMSLGFQDYLSFPEVTPILQVPLWTAFPPILISLALLLAASLITLTDALRIARGKPPFVDTLTEPVSE</sequence>
<evidence type="ECO:0000256" key="4">
    <source>
        <dbReference type="ARBA" id="ARBA00022519"/>
    </source>
</evidence>
<dbReference type="Proteomes" id="UP000634647">
    <property type="component" value="Unassembled WGS sequence"/>
</dbReference>
<evidence type="ECO:0000259" key="10">
    <source>
        <dbReference type="Pfam" id="PF04290"/>
    </source>
</evidence>
<evidence type="ECO:0000256" key="8">
    <source>
        <dbReference type="ARBA" id="ARBA00038436"/>
    </source>
</evidence>
<comment type="similarity">
    <text evidence="8 9">Belongs to the TRAP transporter small permease family.</text>
</comment>
<evidence type="ECO:0000256" key="2">
    <source>
        <dbReference type="ARBA" id="ARBA00022448"/>
    </source>
</evidence>
<proteinExistence type="inferred from homology"/>
<keyword evidence="13" id="KW-1185">Reference proteome</keyword>
<feature type="domain" description="Tripartite ATP-independent periplasmic transporters DctQ component" evidence="10">
    <location>
        <begin position="46"/>
        <end position="175"/>
    </location>
</feature>
<dbReference type="GO" id="GO:0022857">
    <property type="term" value="F:transmembrane transporter activity"/>
    <property type="evidence" value="ECO:0007669"/>
    <property type="project" value="UniProtKB-UniRule"/>
</dbReference>
<organism evidence="11 14">
    <name type="scientific">Allgaiera indica</name>
    <dbReference type="NCBI Taxonomy" id="765699"/>
    <lineage>
        <taxon>Bacteria</taxon>
        <taxon>Pseudomonadati</taxon>
        <taxon>Pseudomonadota</taxon>
        <taxon>Alphaproteobacteria</taxon>
        <taxon>Rhodobacterales</taxon>
        <taxon>Paracoccaceae</taxon>
        <taxon>Allgaiera</taxon>
    </lineage>
</organism>
<evidence type="ECO:0000313" key="13">
    <source>
        <dbReference type="Proteomes" id="UP000199541"/>
    </source>
</evidence>
<dbReference type="EMBL" id="FNOB01000012">
    <property type="protein sequence ID" value="SDX22351.1"/>
    <property type="molecule type" value="Genomic_DNA"/>
</dbReference>
<feature type="transmembrane region" description="Helical" evidence="9">
    <location>
        <begin position="109"/>
        <end position="129"/>
    </location>
</feature>
<protein>
    <recommendedName>
        <fullName evidence="9">TRAP transporter small permease protein</fullName>
    </recommendedName>
</protein>
<comment type="subunit">
    <text evidence="9">The complex comprises the extracytoplasmic solute receptor protein and the two transmembrane proteins.</text>
</comment>
<dbReference type="Proteomes" id="UP000199541">
    <property type="component" value="Unassembled WGS sequence"/>
</dbReference>
<reference evidence="11" key="3">
    <citation type="submission" date="2023-06" db="EMBL/GenBank/DDBJ databases">
        <authorList>
            <person name="Sun Q."/>
            <person name="Zhou Y."/>
        </authorList>
    </citation>
    <scope>NUCLEOTIDE SEQUENCE</scope>
    <source>
        <strain evidence="11">CGMCC 1.10859</strain>
    </source>
</reference>
<dbReference type="Pfam" id="PF04290">
    <property type="entry name" value="DctQ"/>
    <property type="match status" value="1"/>
</dbReference>
<dbReference type="InterPro" id="IPR007387">
    <property type="entry name" value="TRAP_DctQ"/>
</dbReference>
<keyword evidence="7 9" id="KW-0472">Membrane</keyword>
<evidence type="ECO:0000313" key="12">
    <source>
        <dbReference type="EMBL" id="SDX22351.1"/>
    </source>
</evidence>
<dbReference type="PANTHER" id="PTHR35011">
    <property type="entry name" value="2,3-DIKETO-L-GULONATE TRAP TRANSPORTER SMALL PERMEASE PROTEIN YIAM"/>
    <property type="match status" value="1"/>
</dbReference>
<dbReference type="AlphaFoldDB" id="A0AAN4ZZY2"/>
<keyword evidence="6 9" id="KW-1133">Transmembrane helix</keyword>
<feature type="transmembrane region" description="Helical" evidence="9">
    <location>
        <begin position="149"/>
        <end position="171"/>
    </location>
</feature>
<evidence type="ECO:0000256" key="3">
    <source>
        <dbReference type="ARBA" id="ARBA00022475"/>
    </source>
</evidence>
<reference evidence="12 13" key="2">
    <citation type="submission" date="2016-10" db="EMBL/GenBank/DDBJ databases">
        <authorList>
            <person name="Varghese N."/>
            <person name="Submissions S."/>
        </authorList>
    </citation>
    <scope>NUCLEOTIDE SEQUENCE [LARGE SCALE GENOMIC DNA]</scope>
    <source>
        <strain evidence="12 13">DSM 24802</strain>
    </source>
</reference>
<feature type="transmembrane region" description="Helical" evidence="9">
    <location>
        <begin position="72"/>
        <end position="97"/>
    </location>
</feature>
<feature type="transmembrane region" description="Helical" evidence="9">
    <location>
        <begin position="30"/>
        <end position="52"/>
    </location>
</feature>
<dbReference type="RefSeq" id="WP_051646296.1">
    <property type="nucleotide sequence ID" value="NZ_BNAB01000012.1"/>
</dbReference>
<evidence type="ECO:0000256" key="7">
    <source>
        <dbReference type="ARBA" id="ARBA00023136"/>
    </source>
</evidence>
<dbReference type="EMBL" id="BNAB01000012">
    <property type="protein sequence ID" value="GHE03253.1"/>
    <property type="molecule type" value="Genomic_DNA"/>
</dbReference>
<dbReference type="InterPro" id="IPR055348">
    <property type="entry name" value="DctQ"/>
</dbReference>
<dbReference type="PANTHER" id="PTHR35011:SF10">
    <property type="entry name" value="TRAP TRANSPORTER SMALL PERMEASE PROTEIN"/>
    <property type="match status" value="1"/>
</dbReference>
<dbReference type="GO" id="GO:0015740">
    <property type="term" value="P:C4-dicarboxylate transport"/>
    <property type="evidence" value="ECO:0007669"/>
    <property type="project" value="TreeGrafter"/>
</dbReference>
<keyword evidence="2 9" id="KW-0813">Transport</keyword>
<evidence type="ECO:0000256" key="5">
    <source>
        <dbReference type="ARBA" id="ARBA00022692"/>
    </source>
</evidence>
<accession>A0AAN4ZZY2</accession>
<keyword evidence="5 9" id="KW-0812">Transmembrane</keyword>
<keyword evidence="4 9" id="KW-0997">Cell inner membrane</keyword>
<gene>
    <name evidence="11" type="ORF">GCM10008024_25770</name>
    <name evidence="12" type="ORF">SAMN05444006_11215</name>
</gene>
<evidence type="ECO:0000256" key="9">
    <source>
        <dbReference type="RuleBase" id="RU369079"/>
    </source>
</evidence>
<evidence type="ECO:0000256" key="1">
    <source>
        <dbReference type="ARBA" id="ARBA00004429"/>
    </source>
</evidence>
<reference evidence="11" key="1">
    <citation type="journal article" date="2014" name="Int. J. Syst. Evol. Microbiol.">
        <title>Complete genome sequence of Corynebacterium casei LMG S-19264T (=DSM 44701T), isolated from a smear-ripened cheese.</title>
        <authorList>
            <consortium name="US DOE Joint Genome Institute (JGI-PGF)"/>
            <person name="Walter F."/>
            <person name="Albersmeier A."/>
            <person name="Kalinowski J."/>
            <person name="Ruckert C."/>
        </authorList>
    </citation>
    <scope>NUCLEOTIDE SEQUENCE</scope>
    <source>
        <strain evidence="11">CGMCC 1.10859</strain>
    </source>
</reference>
<comment type="caution">
    <text evidence="11">The sequence shown here is derived from an EMBL/GenBank/DDBJ whole genome shotgun (WGS) entry which is preliminary data.</text>
</comment>
<comment type="subcellular location">
    <subcellularLocation>
        <location evidence="1 9">Cell inner membrane</location>
        <topology evidence="1 9">Multi-pass membrane protein</topology>
    </subcellularLocation>
</comment>
<dbReference type="GO" id="GO:0005886">
    <property type="term" value="C:plasma membrane"/>
    <property type="evidence" value="ECO:0007669"/>
    <property type="project" value="UniProtKB-SubCell"/>
</dbReference>
<evidence type="ECO:0000313" key="14">
    <source>
        <dbReference type="Proteomes" id="UP000634647"/>
    </source>
</evidence>
<comment type="function">
    <text evidence="9">Part of the tripartite ATP-independent periplasmic (TRAP) transport system.</text>
</comment>
<name>A0AAN4ZZY2_9RHOB</name>
<evidence type="ECO:0000256" key="6">
    <source>
        <dbReference type="ARBA" id="ARBA00022989"/>
    </source>
</evidence>